<dbReference type="PROSITE" id="PS51746">
    <property type="entry name" value="PPM_2"/>
    <property type="match status" value="1"/>
</dbReference>
<dbReference type="CDD" id="cd00143">
    <property type="entry name" value="PP2Cc"/>
    <property type="match status" value="1"/>
</dbReference>
<keyword evidence="4" id="KW-1185">Reference proteome</keyword>
<dbReference type="Pfam" id="PF25816">
    <property type="entry name" value="RamC_N"/>
    <property type="match status" value="1"/>
</dbReference>
<reference evidence="4" key="1">
    <citation type="journal article" date="2019" name="Int. J. Syst. Evol. Microbiol.">
        <title>The Global Catalogue of Microorganisms (GCM) 10K type strain sequencing project: providing services to taxonomists for standard genome sequencing and annotation.</title>
        <authorList>
            <consortium name="The Broad Institute Genomics Platform"/>
            <consortium name="The Broad Institute Genome Sequencing Center for Infectious Disease"/>
            <person name="Wu L."/>
            <person name="Ma J."/>
        </authorList>
    </citation>
    <scope>NUCLEOTIDE SEQUENCE [LARGE SCALE GENOMIC DNA]</scope>
    <source>
        <strain evidence="4">JCM 4737</strain>
    </source>
</reference>
<evidence type="ECO:0000259" key="2">
    <source>
        <dbReference type="PROSITE" id="PS51746"/>
    </source>
</evidence>
<evidence type="ECO:0000313" key="4">
    <source>
        <dbReference type="Proteomes" id="UP000599437"/>
    </source>
</evidence>
<dbReference type="Proteomes" id="UP000599437">
    <property type="component" value="Unassembled WGS sequence"/>
</dbReference>
<dbReference type="SMART" id="SM00332">
    <property type="entry name" value="PP2Cc"/>
    <property type="match status" value="1"/>
</dbReference>
<feature type="region of interest" description="Disordered" evidence="1">
    <location>
        <begin position="75"/>
        <end position="112"/>
    </location>
</feature>
<dbReference type="InterPro" id="IPR001932">
    <property type="entry name" value="PPM-type_phosphatase-like_dom"/>
</dbReference>
<organism evidence="3 4">
    <name type="scientific">Streptomyces chryseus</name>
    <dbReference type="NCBI Taxonomy" id="68186"/>
    <lineage>
        <taxon>Bacteria</taxon>
        <taxon>Bacillati</taxon>
        <taxon>Actinomycetota</taxon>
        <taxon>Actinomycetes</taxon>
        <taxon>Kitasatosporales</taxon>
        <taxon>Streptomycetaceae</taxon>
        <taxon>Streptomyces</taxon>
    </lineage>
</organism>
<name>A0ABQ3EFH5_9ACTN</name>
<gene>
    <name evidence="3" type="ORF">GCM10010346_60820</name>
</gene>
<evidence type="ECO:0000256" key="1">
    <source>
        <dbReference type="SAM" id="MobiDB-lite"/>
    </source>
</evidence>
<feature type="domain" description="PPM-type phosphatase" evidence="2">
    <location>
        <begin position="136"/>
        <end position="377"/>
    </location>
</feature>
<dbReference type="InterPro" id="IPR057929">
    <property type="entry name" value="RamC_N"/>
</dbReference>
<dbReference type="SMART" id="SM00331">
    <property type="entry name" value="PP2C_SIG"/>
    <property type="match status" value="1"/>
</dbReference>
<dbReference type="Gene3D" id="3.60.40.10">
    <property type="entry name" value="PPM-type phosphatase domain"/>
    <property type="match status" value="1"/>
</dbReference>
<evidence type="ECO:0000313" key="3">
    <source>
        <dbReference type="EMBL" id="GHB29124.1"/>
    </source>
</evidence>
<accession>A0ABQ3EFH5</accession>
<proteinExistence type="predicted"/>
<dbReference type="EMBL" id="BMVO01000033">
    <property type="protein sequence ID" value="GHB29124.1"/>
    <property type="molecule type" value="Genomic_DNA"/>
</dbReference>
<dbReference type="Pfam" id="PF13672">
    <property type="entry name" value="PP2C_2"/>
    <property type="match status" value="1"/>
</dbReference>
<dbReference type="SUPFAM" id="SSF81606">
    <property type="entry name" value="PP2C-like"/>
    <property type="match status" value="1"/>
</dbReference>
<comment type="caution">
    <text evidence="3">The sequence shown here is derived from an EMBL/GenBank/DDBJ whole genome shotgun (WGS) entry which is preliminary data.</text>
</comment>
<dbReference type="InterPro" id="IPR036457">
    <property type="entry name" value="PPM-type-like_dom_sf"/>
</dbReference>
<protein>
    <recommendedName>
        <fullName evidence="2">PPM-type phosphatase domain-containing protein</fullName>
    </recommendedName>
</protein>
<sequence length="379" mass="39359">MEIIAAVWDYWVLRRIPFKLLPGKDYPLLADAKYAHRGSSGKFVTVCPADEAPLRRVLTELGQYLDGRPGPYILSDPRAGGADHRSRCPAGSGRRTANDRAGGHATGRPPVPGGAAGQWWGGRAFQRGEAGLPVPYTAVTALSHPGLMREHNEDSLVAGPWTLCGTVTENPQTLVFPLGTPLVVAVADGLGGQPAGEVASSLVVRQLAALGASLDSEEAVRAALALCNRAVYSAADGDPDLFTMGTTIAGVVVLASSVLVFNVGDSKVFEASPQGFGQVSVDDSPLPPPGRRTTSAVTQTLGGSSVFSTVTPHVTTRALSAGDRYLVCTDGLTDPCPDEEIAGVLGEHDGARAAFELWKGAIEAGGPDNITFATVRVSA</sequence>